<organism evidence="5 6">
    <name type="scientific">Gigaspora margarita</name>
    <dbReference type="NCBI Taxonomy" id="4874"/>
    <lineage>
        <taxon>Eukaryota</taxon>
        <taxon>Fungi</taxon>
        <taxon>Fungi incertae sedis</taxon>
        <taxon>Mucoromycota</taxon>
        <taxon>Glomeromycotina</taxon>
        <taxon>Glomeromycetes</taxon>
        <taxon>Diversisporales</taxon>
        <taxon>Gigasporaceae</taxon>
        <taxon>Gigaspora</taxon>
    </lineage>
</organism>
<dbReference type="InterPro" id="IPR036236">
    <property type="entry name" value="Znf_C2H2_sf"/>
</dbReference>
<keyword evidence="1" id="KW-0479">Metal-binding</keyword>
<evidence type="ECO:0000256" key="1">
    <source>
        <dbReference type="ARBA" id="ARBA00022723"/>
    </source>
</evidence>
<dbReference type="Proteomes" id="UP000789901">
    <property type="component" value="Unassembled WGS sequence"/>
</dbReference>
<evidence type="ECO:0000313" key="5">
    <source>
        <dbReference type="EMBL" id="CAG8832657.1"/>
    </source>
</evidence>
<feature type="non-terminal residue" evidence="5">
    <location>
        <position position="169"/>
    </location>
</feature>
<keyword evidence="2" id="KW-0863">Zinc-finger</keyword>
<keyword evidence="3" id="KW-0862">Zinc</keyword>
<evidence type="ECO:0000259" key="4">
    <source>
        <dbReference type="Pfam" id="PF02892"/>
    </source>
</evidence>
<dbReference type="Pfam" id="PF02892">
    <property type="entry name" value="zf-BED"/>
    <property type="match status" value="1"/>
</dbReference>
<protein>
    <submittedName>
        <fullName evidence="5">1486_t:CDS:1</fullName>
    </submittedName>
</protein>
<dbReference type="SMART" id="SM00614">
    <property type="entry name" value="ZnF_BED"/>
    <property type="match status" value="1"/>
</dbReference>
<dbReference type="EMBL" id="CAJVQB010045795">
    <property type="protein sequence ID" value="CAG8832657.1"/>
    <property type="molecule type" value="Genomic_DNA"/>
</dbReference>
<evidence type="ECO:0000256" key="3">
    <source>
        <dbReference type="ARBA" id="ARBA00022833"/>
    </source>
</evidence>
<feature type="domain" description="BED-type" evidence="4">
    <location>
        <begin position="55"/>
        <end position="98"/>
    </location>
</feature>
<accession>A0ABN7WHP1</accession>
<keyword evidence="6" id="KW-1185">Reference proteome</keyword>
<evidence type="ECO:0000313" key="6">
    <source>
        <dbReference type="Proteomes" id="UP000789901"/>
    </source>
</evidence>
<sequence>MNTDNIFEIDNILQDTSDDNITTTIATTSNNVNIASNISNNPITLNNKKSKSQLSPIKPFFLQKTLDSKIVICSICKNQYSITTATGNLRKHLDTHHPGWDSDKQSGQQCLTFTSELTISKQILILAQKTKFNALIVKWIVSDILPFSVVSNAFIVMQKDVQTLLQKVS</sequence>
<comment type="caution">
    <text evidence="5">The sequence shown here is derived from an EMBL/GenBank/DDBJ whole genome shotgun (WGS) entry which is preliminary data.</text>
</comment>
<name>A0ABN7WHP1_GIGMA</name>
<gene>
    <name evidence="5" type="ORF">GMARGA_LOCUS31162</name>
</gene>
<proteinExistence type="predicted"/>
<evidence type="ECO:0000256" key="2">
    <source>
        <dbReference type="ARBA" id="ARBA00022771"/>
    </source>
</evidence>
<dbReference type="InterPro" id="IPR003656">
    <property type="entry name" value="Znf_BED"/>
</dbReference>
<reference evidence="5 6" key="1">
    <citation type="submission" date="2021-06" db="EMBL/GenBank/DDBJ databases">
        <authorList>
            <person name="Kallberg Y."/>
            <person name="Tangrot J."/>
            <person name="Rosling A."/>
        </authorList>
    </citation>
    <scope>NUCLEOTIDE SEQUENCE [LARGE SCALE GENOMIC DNA]</scope>
    <source>
        <strain evidence="5 6">120-4 pot B 10/14</strain>
    </source>
</reference>
<dbReference type="SUPFAM" id="SSF57667">
    <property type="entry name" value="beta-beta-alpha zinc fingers"/>
    <property type="match status" value="1"/>
</dbReference>